<sequence>MSERSERIVGLSRTPSSCDNQTGGLERPFPVTDDELERALRDTFARRVAAPRPLAADPAGLAVRRARRAGRRRTSVGLALAGVATVLVTTGMAQFGGPSGQQGTPTVVLGDPRGFTPGPLPTESAVPSPPAGPVRPELDLIVGDWLYTNGGERWELTGVNTLERAQRVADHGGWLLTSATTAAGRTLWWVPPTDGAPQVVLAGADAVAVAPDGRRVAWRDGPAILVAGVVAGQLVATVQAAAPAGAVPVGFAGDAVLIRQTDRGGFRVWHPSVDGRLGAANRDVLNVYGTRPDGRVVGQISAGTPRRPCLALLDPARKLAPVRTDCGPELAGDGRGEVSADGRWLLVNGTRNAALLVDLGTLGSGASARSAGPAVTGVVAWTRSDAALHVDATGGLVRVRPDQVAAGERPTAAPVEGAAPGDRPIVVADTRP</sequence>
<dbReference type="Proteomes" id="UP000198242">
    <property type="component" value="Chromosome I"/>
</dbReference>
<proteinExistence type="predicted"/>
<organism evidence="3 4">
    <name type="scientific">Micromonospora viridifaciens</name>
    <dbReference type="NCBI Taxonomy" id="1881"/>
    <lineage>
        <taxon>Bacteria</taxon>
        <taxon>Bacillati</taxon>
        <taxon>Actinomycetota</taxon>
        <taxon>Actinomycetes</taxon>
        <taxon>Micromonosporales</taxon>
        <taxon>Micromonosporaceae</taxon>
        <taxon>Micromonospora</taxon>
    </lineage>
</organism>
<evidence type="ECO:0000256" key="2">
    <source>
        <dbReference type="SAM" id="Phobius"/>
    </source>
</evidence>
<gene>
    <name evidence="3" type="ORF">GA0074695_6312</name>
</gene>
<dbReference type="RefSeq" id="WP_089009478.1">
    <property type="nucleotide sequence ID" value="NZ_LT607411.1"/>
</dbReference>
<accession>A0A1C4ZY89</accession>
<name>A0A1C4ZY89_MICVI</name>
<evidence type="ECO:0008006" key="5">
    <source>
        <dbReference type="Google" id="ProtNLM"/>
    </source>
</evidence>
<dbReference type="AlphaFoldDB" id="A0A1C4ZY89"/>
<feature type="region of interest" description="Disordered" evidence="1">
    <location>
        <begin position="1"/>
        <end position="27"/>
    </location>
</feature>
<feature type="region of interest" description="Disordered" evidence="1">
    <location>
        <begin position="403"/>
        <end position="432"/>
    </location>
</feature>
<reference evidence="4" key="1">
    <citation type="submission" date="2016-06" db="EMBL/GenBank/DDBJ databases">
        <authorList>
            <person name="Varghese N."/>
            <person name="Submissions Spin"/>
        </authorList>
    </citation>
    <scope>NUCLEOTIDE SEQUENCE [LARGE SCALE GENOMIC DNA]</scope>
    <source>
        <strain evidence="4">DSM 43909</strain>
    </source>
</reference>
<feature type="transmembrane region" description="Helical" evidence="2">
    <location>
        <begin position="74"/>
        <end position="95"/>
    </location>
</feature>
<dbReference type="SUPFAM" id="SSF82171">
    <property type="entry name" value="DPP6 N-terminal domain-like"/>
    <property type="match status" value="1"/>
</dbReference>
<keyword evidence="2" id="KW-0812">Transmembrane</keyword>
<evidence type="ECO:0000313" key="3">
    <source>
        <dbReference type="EMBL" id="SCF37821.1"/>
    </source>
</evidence>
<evidence type="ECO:0000313" key="4">
    <source>
        <dbReference type="Proteomes" id="UP000198242"/>
    </source>
</evidence>
<evidence type="ECO:0000256" key="1">
    <source>
        <dbReference type="SAM" id="MobiDB-lite"/>
    </source>
</evidence>
<feature type="compositionally biased region" description="Polar residues" evidence="1">
    <location>
        <begin position="13"/>
        <end position="23"/>
    </location>
</feature>
<protein>
    <recommendedName>
        <fullName evidence="5">PQQ-like domain-containing protein</fullName>
    </recommendedName>
</protein>
<keyword evidence="2" id="KW-0472">Membrane</keyword>
<keyword evidence="2" id="KW-1133">Transmembrane helix</keyword>
<keyword evidence="4" id="KW-1185">Reference proteome</keyword>
<dbReference type="EMBL" id="LT607411">
    <property type="protein sequence ID" value="SCF37821.1"/>
    <property type="molecule type" value="Genomic_DNA"/>
</dbReference>
<dbReference type="OrthoDB" id="3403802at2"/>